<accession>A0A4P8YFS5</accession>
<sequence length="83" mass="9617">MNQSIQFPDRETWDEARQAVCFPALVGGMQLTCAIRGATLAARYGNVDEPLALFRTRRWDLEEEAEQRIQDQEEDESGWLWLS</sequence>
<dbReference type="InterPro" id="IPR036692">
    <property type="entry name" value="Shew3726-like_sf"/>
</dbReference>
<dbReference type="Pfam" id="PF07369">
    <property type="entry name" value="DUF1488"/>
    <property type="match status" value="1"/>
</dbReference>
<proteinExistence type="predicted"/>
<dbReference type="Proteomes" id="UP000302163">
    <property type="component" value="Chromosome"/>
</dbReference>
<dbReference type="OrthoDB" id="6465020at2"/>
<dbReference type="Gene3D" id="3.30.160.140">
    <property type="entry name" value="Shew3726-like"/>
    <property type="match status" value="1"/>
</dbReference>
<dbReference type="EMBL" id="CP040428">
    <property type="protein sequence ID" value="QCT18713.1"/>
    <property type="molecule type" value="Genomic_DNA"/>
</dbReference>
<evidence type="ECO:0000313" key="2">
    <source>
        <dbReference type="Proteomes" id="UP000302163"/>
    </source>
</evidence>
<dbReference type="AlphaFoldDB" id="A0A4P8YFS5"/>
<dbReference type="RefSeq" id="WP_138094367.1">
    <property type="nucleotide sequence ID" value="NZ_CP040428.1"/>
</dbReference>
<dbReference type="KEGG" id="izh:FEM41_03170"/>
<dbReference type="InterPro" id="IPR009962">
    <property type="entry name" value="DUF1488"/>
</dbReference>
<organism evidence="1 2">
    <name type="scientific">Jejubacter calystegiae</name>
    <dbReference type="NCBI Taxonomy" id="2579935"/>
    <lineage>
        <taxon>Bacteria</taxon>
        <taxon>Pseudomonadati</taxon>
        <taxon>Pseudomonadota</taxon>
        <taxon>Gammaproteobacteria</taxon>
        <taxon>Enterobacterales</taxon>
        <taxon>Enterobacteriaceae</taxon>
        <taxon>Jejubacter</taxon>
    </lineage>
</organism>
<keyword evidence="2" id="KW-1185">Reference proteome</keyword>
<protein>
    <submittedName>
        <fullName evidence="1">DUF1488 domain-containing protein</fullName>
    </submittedName>
</protein>
<evidence type="ECO:0000313" key="1">
    <source>
        <dbReference type="EMBL" id="QCT18713.1"/>
    </source>
</evidence>
<dbReference type="SUPFAM" id="SSF160272">
    <property type="entry name" value="Shew3726-like"/>
    <property type="match status" value="1"/>
</dbReference>
<gene>
    <name evidence="1" type="ORF">FEM41_03170</name>
</gene>
<name>A0A4P8YFS5_9ENTR</name>
<reference evidence="1 2" key="1">
    <citation type="submission" date="2019-05" db="EMBL/GenBank/DDBJ databases">
        <title>Complete genome sequence of Izhakiella calystegiae KSNA2, an endophyte isolated from beach morning glory (Calystegia soldanella).</title>
        <authorList>
            <person name="Jiang L."/>
            <person name="Jeong J.C."/>
            <person name="Kim C.Y."/>
            <person name="Kim D.H."/>
            <person name="Kim S.W."/>
            <person name="Lee j."/>
        </authorList>
    </citation>
    <scope>NUCLEOTIDE SEQUENCE [LARGE SCALE GENOMIC DNA]</scope>
    <source>
        <strain evidence="1 2">KSNA2</strain>
    </source>
</reference>